<evidence type="ECO:0008006" key="3">
    <source>
        <dbReference type="Google" id="ProtNLM"/>
    </source>
</evidence>
<protein>
    <recommendedName>
        <fullName evidence="3">Exonuclease domain-containing protein</fullName>
    </recommendedName>
</protein>
<dbReference type="EMBL" id="NNAY01002449">
    <property type="protein sequence ID" value="OXU21252.1"/>
    <property type="molecule type" value="Genomic_DNA"/>
</dbReference>
<reference evidence="1 2" key="1">
    <citation type="journal article" date="2017" name="Curr. Biol.">
        <title>The Evolution of Venom by Co-option of Single-Copy Genes.</title>
        <authorList>
            <person name="Martinson E.O."/>
            <person name="Mrinalini"/>
            <person name="Kelkar Y.D."/>
            <person name="Chang C.H."/>
            <person name="Werren J.H."/>
        </authorList>
    </citation>
    <scope>NUCLEOTIDE SEQUENCE [LARGE SCALE GENOMIC DNA]</scope>
    <source>
        <strain evidence="1 2">Alberta</strain>
        <tissue evidence="1">Whole body</tissue>
    </source>
</reference>
<accession>A0A232ESD3</accession>
<name>A0A232ESD3_9HYME</name>
<dbReference type="Proteomes" id="UP000215335">
    <property type="component" value="Unassembled WGS sequence"/>
</dbReference>
<evidence type="ECO:0000313" key="2">
    <source>
        <dbReference type="Proteomes" id="UP000215335"/>
    </source>
</evidence>
<comment type="caution">
    <text evidence="1">The sequence shown here is derived from an EMBL/GenBank/DDBJ whole genome shotgun (WGS) entry which is preliminary data.</text>
</comment>
<proteinExistence type="predicted"/>
<dbReference type="AlphaFoldDB" id="A0A232ESD3"/>
<sequence length="220" mass="25556">MDLVIDLEFFKDYKGQVMPKELGLAVLDLDATVHSIIPPTCNTRFLKKDILRENNWLTLHHHGLDWYDGDVSLKKIQKTMHDICRKANKIDVRGEEKAKLLNKITTCKVINLEEAYECPPRYKLPYYARYCMQHSIKRCPLQYTCTLNIACELKLWLNSRDVKGTITTTAERPFSPPYYHCKNEFSEHSLEVVKNESSCGEDLFGRSNSNDMGTIMWLCV</sequence>
<evidence type="ECO:0000313" key="1">
    <source>
        <dbReference type="EMBL" id="OXU21252.1"/>
    </source>
</evidence>
<dbReference type="OrthoDB" id="7693491at2759"/>
<keyword evidence="2" id="KW-1185">Reference proteome</keyword>
<organism evidence="1 2">
    <name type="scientific">Trichomalopsis sarcophagae</name>
    <dbReference type="NCBI Taxonomy" id="543379"/>
    <lineage>
        <taxon>Eukaryota</taxon>
        <taxon>Metazoa</taxon>
        <taxon>Ecdysozoa</taxon>
        <taxon>Arthropoda</taxon>
        <taxon>Hexapoda</taxon>
        <taxon>Insecta</taxon>
        <taxon>Pterygota</taxon>
        <taxon>Neoptera</taxon>
        <taxon>Endopterygota</taxon>
        <taxon>Hymenoptera</taxon>
        <taxon>Apocrita</taxon>
        <taxon>Proctotrupomorpha</taxon>
        <taxon>Chalcidoidea</taxon>
        <taxon>Pteromalidae</taxon>
        <taxon>Pteromalinae</taxon>
        <taxon>Trichomalopsis</taxon>
    </lineage>
</organism>
<gene>
    <name evidence="1" type="ORF">TSAR_015363</name>
</gene>